<dbReference type="Proteomes" id="UP000481033">
    <property type="component" value="Unassembled WGS sequence"/>
</dbReference>
<evidence type="ECO:0000313" key="2">
    <source>
        <dbReference type="EMBL" id="NEZ58783.1"/>
    </source>
</evidence>
<sequence>MPEQLTLRALEKTDLEFIHKLNNNRNIMAYWFEEPYESFDELEDLYKKHIHDNTERRFIAEDSDGNSIGLVELLEIDYIHRTSEFAIIISPGYQGKGFARSLIAQALDYAFSILNLNKVYLLVAVENEKAIYLYNQSGFTEEGRLIQEVFTGGKYRDVIRMYILQGTFFSAQ</sequence>
<dbReference type="CDD" id="cd04301">
    <property type="entry name" value="NAT_SF"/>
    <property type="match status" value="1"/>
</dbReference>
<dbReference type="GO" id="GO:0004145">
    <property type="term" value="F:diamine N-acetyltransferase activity"/>
    <property type="evidence" value="ECO:0007669"/>
    <property type="project" value="TreeGrafter"/>
</dbReference>
<dbReference type="PROSITE" id="PS51186">
    <property type="entry name" value="GNAT"/>
    <property type="match status" value="1"/>
</dbReference>
<keyword evidence="2" id="KW-0808">Transferase</keyword>
<dbReference type="NCBIfam" id="NF011709">
    <property type="entry name" value="PRK15130.1"/>
    <property type="match status" value="1"/>
</dbReference>
<dbReference type="InterPro" id="IPR000182">
    <property type="entry name" value="GNAT_dom"/>
</dbReference>
<keyword evidence="3" id="KW-1185">Reference proteome</keyword>
<dbReference type="PANTHER" id="PTHR43415:SF6">
    <property type="entry name" value="SPERMIDINE N(1)-ACETYLTRANSFERASE"/>
    <property type="match status" value="1"/>
</dbReference>
<accession>A0A6M0RSI9</accession>
<dbReference type="EMBL" id="QXHD01000004">
    <property type="protein sequence ID" value="NEZ58783.1"/>
    <property type="molecule type" value="Genomic_DNA"/>
</dbReference>
<reference evidence="2 3" key="1">
    <citation type="journal article" date="2020" name="Microb. Ecol.">
        <title>Ecogenomics of the Marine Benthic Filamentous Cyanobacterium Adonisia.</title>
        <authorList>
            <person name="Walter J.M."/>
            <person name="Coutinho F.H."/>
            <person name="Leomil L."/>
            <person name="Hargreaves P.I."/>
            <person name="Campeao M.E."/>
            <person name="Vieira V.V."/>
            <person name="Silva B.S."/>
            <person name="Fistarol G.O."/>
            <person name="Salomon P.S."/>
            <person name="Sawabe T."/>
            <person name="Mino S."/>
            <person name="Hosokawa M."/>
            <person name="Miyashita H."/>
            <person name="Maruyama F."/>
            <person name="van Verk M.C."/>
            <person name="Dutilh B.E."/>
            <person name="Thompson C.C."/>
            <person name="Thompson F.L."/>
        </authorList>
    </citation>
    <scope>NUCLEOTIDE SEQUENCE [LARGE SCALE GENOMIC DNA]</scope>
    <source>
        <strain evidence="2 3">CCMR0081</strain>
    </source>
</reference>
<gene>
    <name evidence="2" type="ORF">DXZ20_24715</name>
</gene>
<dbReference type="AlphaFoldDB" id="A0A6M0RSI9"/>
<comment type="caution">
    <text evidence="2">The sequence shown here is derived from an EMBL/GenBank/DDBJ whole genome shotgun (WGS) entry which is preliminary data.</text>
</comment>
<dbReference type="Pfam" id="PF13302">
    <property type="entry name" value="Acetyltransf_3"/>
    <property type="match status" value="1"/>
</dbReference>
<feature type="domain" description="N-acetyltransferase" evidence="1">
    <location>
        <begin position="5"/>
        <end position="162"/>
    </location>
</feature>
<evidence type="ECO:0000259" key="1">
    <source>
        <dbReference type="PROSITE" id="PS51186"/>
    </source>
</evidence>
<dbReference type="Gene3D" id="3.40.630.30">
    <property type="match status" value="1"/>
</dbReference>
<evidence type="ECO:0000313" key="3">
    <source>
        <dbReference type="Proteomes" id="UP000481033"/>
    </source>
</evidence>
<name>A0A6M0RSI9_9CYAN</name>
<dbReference type="PANTHER" id="PTHR43415">
    <property type="entry name" value="SPERMIDINE N(1)-ACETYLTRANSFERASE"/>
    <property type="match status" value="1"/>
</dbReference>
<protein>
    <submittedName>
        <fullName evidence="2">Spermidine N1-acetyltransferase</fullName>
    </submittedName>
</protein>
<dbReference type="InterPro" id="IPR016181">
    <property type="entry name" value="Acyl_CoA_acyltransferase"/>
</dbReference>
<dbReference type="RefSeq" id="WP_163665278.1">
    <property type="nucleotide sequence ID" value="NZ_QXHD01000004.1"/>
</dbReference>
<dbReference type="SUPFAM" id="SSF55729">
    <property type="entry name" value="Acyl-CoA N-acyltransferases (Nat)"/>
    <property type="match status" value="1"/>
</dbReference>
<proteinExistence type="predicted"/>
<organism evidence="2 3">
    <name type="scientific">Adonisia turfae CCMR0081</name>
    <dbReference type="NCBI Taxonomy" id="2292702"/>
    <lineage>
        <taxon>Bacteria</taxon>
        <taxon>Bacillati</taxon>
        <taxon>Cyanobacteriota</taxon>
        <taxon>Adonisia</taxon>
        <taxon>Adonisia turfae</taxon>
    </lineage>
</organism>